<gene>
    <name evidence="1" type="ORF">HPB47_017508</name>
</gene>
<proteinExistence type="predicted"/>
<protein>
    <submittedName>
        <fullName evidence="1">Uncharacterized protein</fullName>
    </submittedName>
</protein>
<reference evidence="1 2" key="1">
    <citation type="journal article" date="2020" name="Cell">
        <title>Large-Scale Comparative Analyses of Tick Genomes Elucidate Their Genetic Diversity and Vector Capacities.</title>
        <authorList>
            <consortium name="Tick Genome and Microbiome Consortium (TIGMIC)"/>
            <person name="Jia N."/>
            <person name="Wang J."/>
            <person name="Shi W."/>
            <person name="Du L."/>
            <person name="Sun Y."/>
            <person name="Zhan W."/>
            <person name="Jiang J.F."/>
            <person name="Wang Q."/>
            <person name="Zhang B."/>
            <person name="Ji P."/>
            <person name="Bell-Sakyi L."/>
            <person name="Cui X.M."/>
            <person name="Yuan T.T."/>
            <person name="Jiang B.G."/>
            <person name="Yang W.F."/>
            <person name="Lam T.T."/>
            <person name="Chang Q.C."/>
            <person name="Ding S.J."/>
            <person name="Wang X.J."/>
            <person name="Zhu J.G."/>
            <person name="Ruan X.D."/>
            <person name="Zhao L."/>
            <person name="Wei J.T."/>
            <person name="Ye R.Z."/>
            <person name="Que T.C."/>
            <person name="Du C.H."/>
            <person name="Zhou Y.H."/>
            <person name="Cheng J.X."/>
            <person name="Dai P.F."/>
            <person name="Guo W.B."/>
            <person name="Han X.H."/>
            <person name="Huang E.J."/>
            <person name="Li L.F."/>
            <person name="Wei W."/>
            <person name="Gao Y.C."/>
            <person name="Liu J.Z."/>
            <person name="Shao H.Z."/>
            <person name="Wang X."/>
            <person name="Wang C.C."/>
            <person name="Yang T.C."/>
            <person name="Huo Q.B."/>
            <person name="Li W."/>
            <person name="Chen H.Y."/>
            <person name="Chen S.E."/>
            <person name="Zhou L.G."/>
            <person name="Ni X.B."/>
            <person name="Tian J.H."/>
            <person name="Sheng Y."/>
            <person name="Liu T."/>
            <person name="Pan Y.S."/>
            <person name="Xia L.Y."/>
            <person name="Li J."/>
            <person name="Zhao F."/>
            <person name="Cao W.C."/>
        </authorList>
    </citation>
    <scope>NUCLEOTIDE SEQUENCE [LARGE SCALE GENOMIC DNA]</scope>
    <source>
        <strain evidence="1">Iper-2018</strain>
    </source>
</reference>
<dbReference type="EMBL" id="JABSTQ010006455">
    <property type="protein sequence ID" value="KAG0437288.1"/>
    <property type="molecule type" value="Genomic_DNA"/>
</dbReference>
<sequence length="219" mass="24549">MDGVDYHKWFPQKRLFALPPGSVIVIDNAPHYSVKEEKVPHMSSLKKNIQALLSKKGVTWSTDLTVKVEGDTYCIDWVASEAAMKKGFVASASTTFKMKDLEPLVWKGIQQLTAEKWKNIVTVDVQLCADCGSYEKGSSRKHVCFGIAAIRALINSSGNSRRRNIKQNLACKAVSAQHKPLFSSSLSSRRTTMGRLWELREGKLTKACVFWNSSYQSPY</sequence>
<dbReference type="Proteomes" id="UP000805193">
    <property type="component" value="Unassembled WGS sequence"/>
</dbReference>
<evidence type="ECO:0000313" key="1">
    <source>
        <dbReference type="EMBL" id="KAG0437288.1"/>
    </source>
</evidence>
<name>A0AC60QN42_IXOPE</name>
<evidence type="ECO:0000313" key="2">
    <source>
        <dbReference type="Proteomes" id="UP000805193"/>
    </source>
</evidence>
<organism evidence="1 2">
    <name type="scientific">Ixodes persulcatus</name>
    <name type="common">Taiga tick</name>
    <dbReference type="NCBI Taxonomy" id="34615"/>
    <lineage>
        <taxon>Eukaryota</taxon>
        <taxon>Metazoa</taxon>
        <taxon>Ecdysozoa</taxon>
        <taxon>Arthropoda</taxon>
        <taxon>Chelicerata</taxon>
        <taxon>Arachnida</taxon>
        <taxon>Acari</taxon>
        <taxon>Parasitiformes</taxon>
        <taxon>Ixodida</taxon>
        <taxon>Ixodoidea</taxon>
        <taxon>Ixodidae</taxon>
        <taxon>Ixodinae</taxon>
        <taxon>Ixodes</taxon>
    </lineage>
</organism>
<comment type="caution">
    <text evidence="1">The sequence shown here is derived from an EMBL/GenBank/DDBJ whole genome shotgun (WGS) entry which is preliminary data.</text>
</comment>
<keyword evidence="2" id="KW-1185">Reference proteome</keyword>
<accession>A0AC60QN42</accession>